<dbReference type="InterPro" id="IPR046234">
    <property type="entry name" value="DUF6267"/>
</dbReference>
<dbReference type="KEGG" id="vg:24171340"/>
<organism evidence="1 2">
    <name type="scientific">Synechococcus phage ACG-2014j</name>
    <dbReference type="NCBI Taxonomy" id="1493514"/>
    <lineage>
        <taxon>Viruses</taxon>
        <taxon>Duplodnaviria</taxon>
        <taxon>Heunggongvirae</taxon>
        <taxon>Uroviricota</taxon>
        <taxon>Caudoviricetes</taxon>
        <taxon>Pantevenvirales</taxon>
        <taxon>Kyanoviridae</taxon>
        <taxon>Potamoivirus</taxon>
        <taxon>Potamoivirus tusconj</taxon>
    </lineage>
</organism>
<reference evidence="1 2" key="1">
    <citation type="submission" date="2013-12" db="EMBL/GenBank/DDBJ databases">
        <title>Ecological redundancy of diverse viral populations within a natural community.</title>
        <authorList>
            <person name="Gregory A.C."/>
            <person name="LaButti K."/>
            <person name="Copeland A."/>
            <person name="Woyke T."/>
            <person name="Sullivan M.B."/>
        </authorList>
    </citation>
    <scope>NUCLEOTIDE SEQUENCE [LARGE SCALE GENOMIC DNA]</scope>
    <source>
        <strain evidence="1">Syn7803US103</strain>
    </source>
</reference>
<dbReference type="OrthoDB" id="7640at10239"/>
<accession>A0A0E3FA98</accession>
<dbReference type="GeneID" id="24171340"/>
<proteinExistence type="predicted"/>
<dbReference type="RefSeq" id="YP_009134144.1">
    <property type="nucleotide sequence ID" value="NC_026926.1"/>
</dbReference>
<dbReference type="EMBL" id="KJ019069">
    <property type="protein sequence ID" value="AIX24057.1"/>
    <property type="molecule type" value="Genomic_DNA"/>
</dbReference>
<protein>
    <submittedName>
        <fullName evidence="1">Uncharacterized protein</fullName>
    </submittedName>
</protein>
<dbReference type="Pfam" id="PF19782">
    <property type="entry name" value="DUF6267"/>
    <property type="match status" value="1"/>
</dbReference>
<sequence length="401" mass="45710">MSNVKQLKHLEHLEDEMLNYGVDGCKAAVSFLKELRKMLGQQESSGFMQTKWDGAPSVVCGVDPLSGLFFVGTKSVFNKTEPKTCFSEEAVDNYYSGDLAEKLKFSLRYFSKLGIKGVIQGDLLYTDSTVNTEVVDGERLYTFRPNTITYGIPTDHDIGKQVGRSKIGVVFHTHYTGDSLAEMQARAGAPINTFNKITECAVIPNDTPMDRVGFSKSEIRKFDNYITKIERMCGICGNFLDELVAKTGTTGDAKFHIASYLKQFFNNEIKNARSISNIDETMYDMLNFYEEKTSKELAKIKTVANLTKKRELVYGSQNYVVDNVYKFKAMLTLYKELQAVKQMVIDKLDHLEEFRTYVQTEKGYKVTTPEGYVLHKDGSMIKFVNRLEFAYNNFTLQKQWR</sequence>
<evidence type="ECO:0000313" key="1">
    <source>
        <dbReference type="EMBL" id="AIX24057.1"/>
    </source>
</evidence>
<dbReference type="Proteomes" id="UP000033008">
    <property type="component" value="Segment"/>
</dbReference>
<name>A0A0E3FA98_9CAUD</name>
<gene>
    <name evidence="1" type="ORF">Syn7803US103_162</name>
</gene>
<evidence type="ECO:0000313" key="2">
    <source>
        <dbReference type="Proteomes" id="UP000033008"/>
    </source>
</evidence>